<keyword evidence="1" id="KW-0472">Membrane</keyword>
<reference evidence="2 3" key="1">
    <citation type="submission" date="2016-09" db="EMBL/GenBank/DDBJ databases">
        <title>Xenorhabdus thuongxuanensis sp. nov. and Xenorhabdus eapokensis sp. nov., isolated from Steinernema species.</title>
        <authorList>
            <person name="Kaempfer P."/>
            <person name="Tobias N.J."/>
            <person name="Phan Ke L."/>
            <person name="Bode H.B."/>
            <person name="Glaeser S.P."/>
        </authorList>
    </citation>
    <scope>NUCLEOTIDE SEQUENCE [LARGE SCALE GENOMIC DNA]</scope>
    <source>
        <strain evidence="2 3">30TX1</strain>
    </source>
</reference>
<proteinExistence type="predicted"/>
<gene>
    <name evidence="2" type="ORF">Xentx_00707</name>
</gene>
<dbReference type="EMBL" id="MKGR01000003">
    <property type="protein sequence ID" value="OKP08497.1"/>
    <property type="molecule type" value="Genomic_DNA"/>
</dbReference>
<keyword evidence="1" id="KW-1133">Transmembrane helix</keyword>
<sequence>MTPLLNIVLTFVSVRFAGMASGVIATLQQIGAAFGVAVVSIIIQWHFNKIETLFFVTYQKIFVFSTFYNVIAAFIAFYLLKRLHRKK</sequence>
<dbReference type="Gene3D" id="1.20.1250.20">
    <property type="entry name" value="MFS general substrate transporter like domains"/>
    <property type="match status" value="1"/>
</dbReference>
<dbReference type="RefSeq" id="WP_074018892.1">
    <property type="nucleotide sequence ID" value="NZ_CAWMWP010000054.1"/>
</dbReference>
<evidence type="ECO:0000313" key="2">
    <source>
        <dbReference type="EMBL" id="OKP08497.1"/>
    </source>
</evidence>
<name>A0A1Q5U7P8_9GAMM</name>
<dbReference type="Proteomes" id="UP000186277">
    <property type="component" value="Unassembled WGS sequence"/>
</dbReference>
<evidence type="ECO:0000313" key="3">
    <source>
        <dbReference type="Proteomes" id="UP000186277"/>
    </source>
</evidence>
<protein>
    <submittedName>
        <fullName evidence="2">MFS transporter</fullName>
    </submittedName>
</protein>
<feature type="transmembrane region" description="Helical" evidence="1">
    <location>
        <begin position="30"/>
        <end position="47"/>
    </location>
</feature>
<organism evidence="2 3">
    <name type="scientific">Xenorhabdus thuongxuanensis</name>
    <dbReference type="NCBI Taxonomy" id="1873484"/>
    <lineage>
        <taxon>Bacteria</taxon>
        <taxon>Pseudomonadati</taxon>
        <taxon>Pseudomonadota</taxon>
        <taxon>Gammaproteobacteria</taxon>
        <taxon>Enterobacterales</taxon>
        <taxon>Morganellaceae</taxon>
        <taxon>Xenorhabdus</taxon>
    </lineage>
</organism>
<feature type="transmembrane region" description="Helical" evidence="1">
    <location>
        <begin position="59"/>
        <end position="80"/>
    </location>
</feature>
<keyword evidence="1" id="KW-0812">Transmembrane</keyword>
<dbReference type="SUPFAM" id="SSF103473">
    <property type="entry name" value="MFS general substrate transporter"/>
    <property type="match status" value="1"/>
</dbReference>
<evidence type="ECO:0000256" key="1">
    <source>
        <dbReference type="SAM" id="Phobius"/>
    </source>
</evidence>
<accession>A0A1Q5U7P8</accession>
<comment type="caution">
    <text evidence="2">The sequence shown here is derived from an EMBL/GenBank/DDBJ whole genome shotgun (WGS) entry which is preliminary data.</text>
</comment>
<dbReference type="AlphaFoldDB" id="A0A1Q5U7P8"/>
<dbReference type="InterPro" id="IPR036259">
    <property type="entry name" value="MFS_trans_sf"/>
</dbReference>
<keyword evidence="3" id="KW-1185">Reference proteome</keyword>